<reference evidence="3 4" key="1">
    <citation type="submission" date="2018-06" db="EMBL/GenBank/DDBJ databases">
        <title>Streptomyces reniochalinae sp. nov. and Streptomyces diacarnus sp. nov. from marine sponges.</title>
        <authorList>
            <person name="Li L."/>
        </authorList>
    </citation>
    <scope>NUCLEOTIDE SEQUENCE [LARGE SCALE GENOMIC DNA]</scope>
    <source>
        <strain evidence="3 4">LHW50302</strain>
    </source>
</reference>
<feature type="compositionally biased region" description="Low complexity" evidence="1">
    <location>
        <begin position="7"/>
        <end position="16"/>
    </location>
</feature>
<comment type="caution">
    <text evidence="3">The sequence shown here is derived from an EMBL/GenBank/DDBJ whole genome shotgun (WGS) entry which is preliminary data.</text>
</comment>
<evidence type="ECO:0000256" key="1">
    <source>
        <dbReference type="SAM" id="MobiDB-lite"/>
    </source>
</evidence>
<organism evidence="3 4">
    <name type="scientific">Streptomyces reniochalinae</name>
    <dbReference type="NCBI Taxonomy" id="2250578"/>
    <lineage>
        <taxon>Bacteria</taxon>
        <taxon>Bacillati</taxon>
        <taxon>Actinomycetota</taxon>
        <taxon>Actinomycetes</taxon>
        <taxon>Kitasatosporales</taxon>
        <taxon>Streptomycetaceae</taxon>
        <taxon>Streptomyces</taxon>
    </lineage>
</organism>
<dbReference type="EMBL" id="QOIM01000042">
    <property type="protein sequence ID" value="RCG15073.1"/>
    <property type="molecule type" value="Genomic_DNA"/>
</dbReference>
<keyword evidence="3" id="KW-0238">DNA-binding</keyword>
<dbReference type="InterPro" id="IPR041657">
    <property type="entry name" value="HTH_17"/>
</dbReference>
<gene>
    <name evidence="3" type="ORF">DQ392_29000</name>
</gene>
<accession>A0A367EAR0</accession>
<dbReference type="AlphaFoldDB" id="A0A367EAR0"/>
<protein>
    <submittedName>
        <fullName evidence="3">DNA-binding protein</fullName>
    </submittedName>
</protein>
<feature type="domain" description="Helix-turn-helix" evidence="2">
    <location>
        <begin position="23"/>
        <end position="70"/>
    </location>
</feature>
<proteinExistence type="predicted"/>
<evidence type="ECO:0000313" key="4">
    <source>
        <dbReference type="Proteomes" id="UP000253507"/>
    </source>
</evidence>
<dbReference type="GO" id="GO:0003677">
    <property type="term" value="F:DNA binding"/>
    <property type="evidence" value="ECO:0007669"/>
    <property type="project" value="UniProtKB-KW"/>
</dbReference>
<dbReference type="Proteomes" id="UP000253507">
    <property type="component" value="Unassembled WGS sequence"/>
</dbReference>
<sequence>MPENSRRASNSSGSGRTPLAAPDEVADYLGVPVKTLYQWHHRRIGPNVLKVGRHLRYRWPEVEEWLTAQSTYGLSA</sequence>
<dbReference type="RefSeq" id="WP_114018610.1">
    <property type="nucleotide sequence ID" value="NZ_QOIM01000042.1"/>
</dbReference>
<dbReference type="OrthoDB" id="5524782at2"/>
<dbReference type="SUPFAM" id="SSF46955">
    <property type="entry name" value="Putative DNA-binding domain"/>
    <property type="match status" value="1"/>
</dbReference>
<keyword evidence="4" id="KW-1185">Reference proteome</keyword>
<feature type="region of interest" description="Disordered" evidence="1">
    <location>
        <begin position="1"/>
        <end position="21"/>
    </location>
</feature>
<dbReference type="Pfam" id="PF12728">
    <property type="entry name" value="HTH_17"/>
    <property type="match status" value="1"/>
</dbReference>
<evidence type="ECO:0000259" key="2">
    <source>
        <dbReference type="Pfam" id="PF12728"/>
    </source>
</evidence>
<evidence type="ECO:0000313" key="3">
    <source>
        <dbReference type="EMBL" id="RCG15073.1"/>
    </source>
</evidence>
<name>A0A367EAR0_9ACTN</name>
<dbReference type="InterPro" id="IPR009061">
    <property type="entry name" value="DNA-bd_dom_put_sf"/>
</dbReference>